<accession>A0A1M6FUP7</accession>
<proteinExistence type="predicted"/>
<feature type="chain" id="PRO_5013019870" description="DUF6268 domain-containing protein" evidence="1">
    <location>
        <begin position="30"/>
        <end position="301"/>
    </location>
</feature>
<name>A0A1M6FUP7_9FLAO</name>
<dbReference type="Pfam" id="PF19783">
    <property type="entry name" value="DUF6268"/>
    <property type="match status" value="1"/>
</dbReference>
<organism evidence="3 4">
    <name type="scientific">Algibacter luteus</name>
    <dbReference type="NCBI Taxonomy" id="1178825"/>
    <lineage>
        <taxon>Bacteria</taxon>
        <taxon>Pseudomonadati</taxon>
        <taxon>Bacteroidota</taxon>
        <taxon>Flavobacteriia</taxon>
        <taxon>Flavobacteriales</taxon>
        <taxon>Flavobacteriaceae</taxon>
        <taxon>Algibacter</taxon>
    </lineage>
</organism>
<gene>
    <name evidence="3" type="ORF">SAMN05216261_2494</name>
</gene>
<keyword evidence="1" id="KW-0732">Signal</keyword>
<feature type="domain" description="DUF6268" evidence="2">
    <location>
        <begin position="87"/>
        <end position="300"/>
    </location>
</feature>
<dbReference type="AlphaFoldDB" id="A0A1M6FUP7"/>
<keyword evidence="4" id="KW-1185">Reference proteome</keyword>
<evidence type="ECO:0000256" key="1">
    <source>
        <dbReference type="SAM" id="SignalP"/>
    </source>
</evidence>
<dbReference type="RefSeq" id="WP_237714670.1">
    <property type="nucleotide sequence ID" value="NZ_ALIH01000010.1"/>
</dbReference>
<dbReference type="eggNOG" id="ENOG502ZAC6">
    <property type="taxonomic scope" value="Bacteria"/>
</dbReference>
<dbReference type="EMBL" id="FQYK01000006">
    <property type="protein sequence ID" value="SHJ01418.1"/>
    <property type="molecule type" value="Genomic_DNA"/>
</dbReference>
<evidence type="ECO:0000259" key="2">
    <source>
        <dbReference type="Pfam" id="PF19783"/>
    </source>
</evidence>
<protein>
    <recommendedName>
        <fullName evidence="2">DUF6268 domain-containing protein</fullName>
    </recommendedName>
</protein>
<evidence type="ECO:0000313" key="3">
    <source>
        <dbReference type="EMBL" id="SHJ01418.1"/>
    </source>
</evidence>
<sequence length="301" mass="34990">MINCKLDYKLKLKARFVVISMFLSFQVTTAQLTDLARLEYSFIPQSKSEDQYTRLRALLNYPIELKNDSYLIVGAEYNRILLNLEDSYPFETSSLNKIHVIDLNLGYTFKWNENWRFGVKFNPRIASTLSKTLNSDDYFMNGGVFVLNDRTKDESLKRPYRLILGLTYNATTGIPFPLPFVSYFREVNEQWSFNLGVPKSNIKYTFNKENNLQAFVGLDGYLAHLQEPTTINGENVDHISLSVAIGGLGYEYCFTKHLVAYMYTGYTFRLNNVLRNKNRDEVFKLNDVNAFYLRTGLKFKI</sequence>
<evidence type="ECO:0000313" key="4">
    <source>
        <dbReference type="Proteomes" id="UP000184396"/>
    </source>
</evidence>
<dbReference type="STRING" id="1178825.SAMN05216261_2494"/>
<feature type="signal peptide" evidence="1">
    <location>
        <begin position="1"/>
        <end position="29"/>
    </location>
</feature>
<dbReference type="Proteomes" id="UP000184396">
    <property type="component" value="Unassembled WGS sequence"/>
</dbReference>
<dbReference type="InterPro" id="IPR046235">
    <property type="entry name" value="DUF6268"/>
</dbReference>
<reference evidence="3 4" key="1">
    <citation type="submission" date="2016-11" db="EMBL/GenBank/DDBJ databases">
        <authorList>
            <person name="Jaros S."/>
            <person name="Januszkiewicz K."/>
            <person name="Wedrychowicz H."/>
        </authorList>
    </citation>
    <scope>NUCLEOTIDE SEQUENCE [LARGE SCALE GENOMIC DNA]</scope>
    <source>
        <strain evidence="3 4">CGMCC 1.12213</strain>
    </source>
</reference>